<evidence type="ECO:0000313" key="1">
    <source>
        <dbReference type="EMBL" id="QDH88120.1"/>
    </source>
</evidence>
<accession>A0A514D3D1</accession>
<protein>
    <submittedName>
        <fullName evidence="1">Uncharacterized protein</fullName>
    </submittedName>
</protein>
<gene>
    <name evidence="1" type="ORF">H3Bulk40456_000003</name>
</gene>
<proteinExistence type="predicted"/>
<reference evidence="1" key="1">
    <citation type="submission" date="2019-05" db="EMBL/GenBank/DDBJ databases">
        <title>Metatranscriptomic reconstruction reveals RNA viruses with the potential to shape carbon cycling in soil.</title>
        <authorList>
            <person name="Starr E.P."/>
            <person name="Nuccio E."/>
            <person name="Pett-Ridge J."/>
            <person name="Banfield J.F."/>
            <person name="Firestone M.K."/>
        </authorList>
    </citation>
    <scope>NUCLEOTIDE SEQUENCE</scope>
    <source>
        <strain evidence="1">H3_Bulk_40_scaffold_456</strain>
    </source>
</reference>
<dbReference type="EMBL" id="MN033862">
    <property type="protein sequence ID" value="QDH88120.1"/>
    <property type="molecule type" value="Genomic_RNA"/>
</dbReference>
<sequence length="75" mass="8186">MILNLDLVDLLRNPVTRRSLNSDLKAAETDLRVLYLSPDQLDSFDSFGSDIPLGIDSDGLIGVYKCPGEDCPSDS</sequence>
<name>A0A514D3D1_9VIRU</name>
<organism evidence="1">
    <name type="scientific">Leviviridae sp</name>
    <dbReference type="NCBI Taxonomy" id="2027243"/>
    <lineage>
        <taxon>Viruses</taxon>
        <taxon>Riboviria</taxon>
        <taxon>Orthornavirae</taxon>
        <taxon>Lenarviricota</taxon>
        <taxon>Leviviricetes</taxon>
        <taxon>Norzivirales</taxon>
        <taxon>Fiersviridae</taxon>
    </lineage>
</organism>